<evidence type="ECO:0000256" key="7">
    <source>
        <dbReference type="PROSITE-ProRule" id="PRU00169"/>
    </source>
</evidence>
<feature type="domain" description="Histidine kinase" evidence="10">
    <location>
        <begin position="482"/>
        <end position="702"/>
    </location>
</feature>
<feature type="modified residue" description="4-aspartylphosphate" evidence="7">
    <location>
        <position position="863"/>
    </location>
</feature>
<feature type="modified residue" description="4-aspartylphosphate" evidence="7">
    <location>
        <position position="985"/>
    </location>
</feature>
<dbReference type="Gene3D" id="3.30.565.10">
    <property type="entry name" value="Histidine kinase-like ATPase, C-terminal domain"/>
    <property type="match status" value="1"/>
</dbReference>
<dbReference type="SUPFAM" id="SSF52172">
    <property type="entry name" value="CheY-like"/>
    <property type="match status" value="3"/>
</dbReference>
<dbReference type="EC" id="2.7.13.3" evidence="2"/>
<dbReference type="SMART" id="SM00387">
    <property type="entry name" value="HATPase_c"/>
    <property type="match status" value="1"/>
</dbReference>
<dbReference type="SUPFAM" id="SSF47384">
    <property type="entry name" value="Homodimeric domain of signal transducing histidine kinase"/>
    <property type="match status" value="1"/>
</dbReference>
<dbReference type="PROSITE" id="PS50110">
    <property type="entry name" value="RESPONSE_REGULATORY"/>
    <property type="match status" value="3"/>
</dbReference>
<comment type="caution">
    <text evidence="12">The sequence shown here is derived from an EMBL/GenBank/DDBJ whole genome shotgun (WGS) entry which is preliminary data.</text>
</comment>
<evidence type="ECO:0000259" key="11">
    <source>
        <dbReference type="PROSITE" id="PS50110"/>
    </source>
</evidence>
<dbReference type="InterPro" id="IPR036890">
    <property type="entry name" value="HATPase_C_sf"/>
</dbReference>
<evidence type="ECO:0000256" key="5">
    <source>
        <dbReference type="ARBA" id="ARBA00022777"/>
    </source>
</evidence>
<evidence type="ECO:0000259" key="10">
    <source>
        <dbReference type="PROSITE" id="PS50109"/>
    </source>
</evidence>
<dbReference type="InterPro" id="IPR001789">
    <property type="entry name" value="Sig_transdc_resp-reg_receiver"/>
</dbReference>
<evidence type="ECO:0000256" key="8">
    <source>
        <dbReference type="SAM" id="MobiDB-lite"/>
    </source>
</evidence>
<dbReference type="InterPro" id="IPR007891">
    <property type="entry name" value="CHASE3"/>
</dbReference>
<feature type="compositionally biased region" description="Low complexity" evidence="8">
    <location>
        <begin position="415"/>
        <end position="431"/>
    </location>
</feature>
<dbReference type="Pfam" id="PF00072">
    <property type="entry name" value="Response_reg"/>
    <property type="match status" value="3"/>
</dbReference>
<feature type="domain" description="Response regulatory" evidence="11">
    <location>
        <begin position="936"/>
        <end position="1052"/>
    </location>
</feature>
<dbReference type="InterPro" id="IPR005467">
    <property type="entry name" value="His_kinase_dom"/>
</dbReference>
<dbReference type="SMART" id="SM00388">
    <property type="entry name" value="HisKA"/>
    <property type="match status" value="1"/>
</dbReference>
<dbReference type="InterPro" id="IPR011006">
    <property type="entry name" value="CheY-like_superfamily"/>
</dbReference>
<evidence type="ECO:0000256" key="3">
    <source>
        <dbReference type="ARBA" id="ARBA00022553"/>
    </source>
</evidence>
<evidence type="ECO:0000256" key="6">
    <source>
        <dbReference type="ARBA" id="ARBA00023012"/>
    </source>
</evidence>
<proteinExistence type="predicted"/>
<reference evidence="12 13" key="1">
    <citation type="journal article" date="2016" name="Int. J. Syst. Evol. Microbiol.">
        <title>Description of Comamonas sediminis sp. nov., isolated from lagoon sediments.</title>
        <authorList>
            <person name="Subhash Y."/>
            <person name="Bang J.J."/>
            <person name="You T.H."/>
            <person name="Lee S.S."/>
        </authorList>
    </citation>
    <scope>NUCLEOTIDE SEQUENCE [LARGE SCALE GENOMIC DNA]</scope>
    <source>
        <strain evidence="12 13">JCM 31169</strain>
    </source>
</reference>
<accession>A0ABV4AW93</accession>
<evidence type="ECO:0000256" key="4">
    <source>
        <dbReference type="ARBA" id="ARBA00022679"/>
    </source>
</evidence>
<evidence type="ECO:0000256" key="9">
    <source>
        <dbReference type="SAM" id="Phobius"/>
    </source>
</evidence>
<keyword evidence="9" id="KW-0812">Transmembrane</keyword>
<evidence type="ECO:0000313" key="12">
    <source>
        <dbReference type="EMBL" id="MEY2249569.1"/>
    </source>
</evidence>
<feature type="transmembrane region" description="Helical" evidence="9">
    <location>
        <begin position="191"/>
        <end position="213"/>
    </location>
</feature>
<dbReference type="InterPro" id="IPR029016">
    <property type="entry name" value="GAF-like_dom_sf"/>
</dbReference>
<dbReference type="InterPro" id="IPR004358">
    <property type="entry name" value="Sig_transdc_His_kin-like_C"/>
</dbReference>
<keyword evidence="6" id="KW-0902">Two-component regulatory system</keyword>
<dbReference type="SUPFAM" id="SSF55781">
    <property type="entry name" value="GAF domain-like"/>
    <property type="match status" value="1"/>
</dbReference>
<feature type="transmembrane region" description="Helical" evidence="9">
    <location>
        <begin position="20"/>
        <end position="39"/>
    </location>
</feature>
<keyword evidence="5" id="KW-0418">Kinase</keyword>
<dbReference type="CDD" id="cd00156">
    <property type="entry name" value="REC"/>
    <property type="match status" value="1"/>
</dbReference>
<gene>
    <name evidence="12" type="ORF">AB7A72_01000</name>
</gene>
<dbReference type="Proteomes" id="UP001562178">
    <property type="component" value="Unassembled WGS sequence"/>
</dbReference>
<dbReference type="Pfam" id="PF02518">
    <property type="entry name" value="HATPase_c"/>
    <property type="match status" value="1"/>
</dbReference>
<protein>
    <recommendedName>
        <fullName evidence="2">histidine kinase</fullName>
        <ecNumber evidence="2">2.7.13.3</ecNumber>
    </recommendedName>
</protein>
<dbReference type="Pfam" id="PF00512">
    <property type="entry name" value="HisKA"/>
    <property type="match status" value="1"/>
</dbReference>
<dbReference type="CDD" id="cd17546">
    <property type="entry name" value="REC_hyHK_CKI1_RcsC-like"/>
    <property type="match status" value="1"/>
</dbReference>
<dbReference type="CDD" id="cd16922">
    <property type="entry name" value="HATPase_EvgS-ArcB-TorS-like"/>
    <property type="match status" value="1"/>
</dbReference>
<dbReference type="CDD" id="cd19410">
    <property type="entry name" value="HK9-like_sensor"/>
    <property type="match status" value="1"/>
</dbReference>
<dbReference type="InterPro" id="IPR003018">
    <property type="entry name" value="GAF"/>
</dbReference>
<keyword evidence="3 7" id="KW-0597">Phosphoprotein</keyword>
<dbReference type="Gene3D" id="3.30.450.40">
    <property type="match status" value="1"/>
</dbReference>
<comment type="catalytic activity">
    <reaction evidence="1">
        <text>ATP + protein L-histidine = ADP + protein N-phospho-L-histidine.</text>
        <dbReference type="EC" id="2.7.13.3"/>
    </reaction>
</comment>
<dbReference type="RefSeq" id="WP_369458744.1">
    <property type="nucleotide sequence ID" value="NZ_JBGBDC010000001.1"/>
</dbReference>
<evidence type="ECO:0000256" key="1">
    <source>
        <dbReference type="ARBA" id="ARBA00000085"/>
    </source>
</evidence>
<keyword evidence="9" id="KW-0472">Membrane</keyword>
<organism evidence="12 13">
    <name type="scientific">Comamonas sediminis</name>
    <dbReference type="NCBI Taxonomy" id="1783360"/>
    <lineage>
        <taxon>Bacteria</taxon>
        <taxon>Pseudomonadati</taxon>
        <taxon>Pseudomonadota</taxon>
        <taxon>Betaproteobacteria</taxon>
        <taxon>Burkholderiales</taxon>
        <taxon>Comamonadaceae</taxon>
        <taxon>Comamonas</taxon>
    </lineage>
</organism>
<dbReference type="Gene3D" id="1.10.287.130">
    <property type="match status" value="1"/>
</dbReference>
<dbReference type="SMART" id="SM00448">
    <property type="entry name" value="REC"/>
    <property type="match status" value="3"/>
</dbReference>
<evidence type="ECO:0000256" key="2">
    <source>
        <dbReference type="ARBA" id="ARBA00012438"/>
    </source>
</evidence>
<feature type="region of interest" description="Disordered" evidence="8">
    <location>
        <begin position="403"/>
        <end position="431"/>
    </location>
</feature>
<dbReference type="Gene3D" id="3.40.50.2300">
    <property type="match status" value="3"/>
</dbReference>
<evidence type="ECO:0000313" key="13">
    <source>
        <dbReference type="Proteomes" id="UP001562178"/>
    </source>
</evidence>
<dbReference type="PANTHER" id="PTHR45339">
    <property type="entry name" value="HYBRID SIGNAL TRANSDUCTION HISTIDINE KINASE J"/>
    <property type="match status" value="1"/>
</dbReference>
<dbReference type="EMBL" id="JBGBDC010000001">
    <property type="protein sequence ID" value="MEY2249569.1"/>
    <property type="molecule type" value="Genomic_DNA"/>
</dbReference>
<dbReference type="InterPro" id="IPR003594">
    <property type="entry name" value="HATPase_dom"/>
</dbReference>
<dbReference type="PROSITE" id="PS50109">
    <property type="entry name" value="HIS_KIN"/>
    <property type="match status" value="1"/>
</dbReference>
<feature type="domain" description="Response regulatory" evidence="11">
    <location>
        <begin position="1082"/>
        <end position="1200"/>
    </location>
</feature>
<feature type="modified residue" description="4-aspartylphosphate" evidence="7">
    <location>
        <position position="1133"/>
    </location>
</feature>
<dbReference type="SUPFAM" id="SSF55874">
    <property type="entry name" value="ATPase domain of HSP90 chaperone/DNA topoisomerase II/histidine kinase"/>
    <property type="match status" value="1"/>
</dbReference>
<dbReference type="Pfam" id="PF13185">
    <property type="entry name" value="GAF_2"/>
    <property type="match status" value="1"/>
</dbReference>
<keyword evidence="9" id="KW-1133">Transmembrane helix</keyword>
<dbReference type="InterPro" id="IPR003661">
    <property type="entry name" value="HisK_dim/P_dom"/>
</dbReference>
<dbReference type="Pfam" id="PF05227">
    <property type="entry name" value="CHASE3"/>
    <property type="match status" value="1"/>
</dbReference>
<keyword evidence="4" id="KW-0808">Transferase</keyword>
<sequence>MPHSSSPQPRSLFPLPLPMLLGFAAAAIAALVIAIVNVYSADVRAQAVTSIGRMTAAMRQLNEFSASLKDAETGQRGFLLTGDAAYLAPYRRAQDALESQLRGLAASNDNAPLRQERVQAIDTLAHQKLAELEATIDLKQAGRGDEALALVRTDKGKQVMDNLNNEVADLYLLQNNELDLRRRAWEQAATTSTYITWGGSLVMLALVLASAAVSMREFRAKARQTWVSDGLSGLGQRLQGDHGLEEVGARALDFLASYTGAKVGAGYARHGMDDRYQLFGGYALPKDALQEHLLAGEGLAGQVLRSGKLLRVGGLDQSHLKISSSTGQSQPLELVLAPAVENGKVHALIELGFVRPTTQAELELLEGASSILAVAVRSALDRTRLEKLLEETRQQSEELLVQQEEMRASNEELEQQSQALQRSQAQMEQQQSELEQTNAYLEEQTQKLEHQREQLLRAKDALTDKARELEVASQYKSEFLANMSHELRTPLNSTLILAKLLGDNKPGNLTAEQVKYAHTIYAAGNDLLALINDILDLAKIEAGQATVVLEPVNLATAMQSLIEPLRPMAQQKGLALTCHIAPGVPAYTQTDGQRLGQILKNLLSNAIKFTDRGSVNLQLTQNQPGTLTFAVHDTGIGIPEHQQQLIFEAFQQADGSTHRKYGGTGLGLSIARDLAQLLGGQITVQSTPGQGSVFSFHMPLVKAGTPAAEVPMAPKAADALRPTSPALAAAGAAAAGAAAPMAAPGKSAAAAVAPRATAAFQPANTADAATVFASTSATASTATLDAAAHSMPASAPATAAAAVLELPTIIQGRHLLVVEDDPRFADILQELAREMGFSCQVARNAAEGLAAAVQFLPNAIVLDINLPDFSGLGVLDQLKRNPATRHIPVHIVSVADYSQEALVRGALGYALKPVQREELAQALKRLEAKFTQNIHRVLLVEDDERQRDSVHSLLGNSEVDVVCAGTAGQALEYLAQGTYDCMIMDLNLPDMSGFALLERMSEQDGVSFPPVIVYTGRALSRDEETQLRRFSHSIIIKDARSPERLLDEVTLFLHQVESRLSPEHQQMLAQARSREAALEGRKVLVVEDDVRNVFALTSILEPTGISVDIARNGREALEALDREDSAVDLVLMDIMMPEMDGYTAMREIRNRPHLKRLPIIALTAKAMKDDQEKCLAAGANDYIAKPLDVEKLLSLVRVWMPK</sequence>
<keyword evidence="13" id="KW-1185">Reference proteome</keyword>
<dbReference type="PRINTS" id="PR00344">
    <property type="entry name" value="BCTRLSENSOR"/>
</dbReference>
<dbReference type="CDD" id="cd00082">
    <property type="entry name" value="HisKA"/>
    <property type="match status" value="1"/>
</dbReference>
<name>A0ABV4AW93_9BURK</name>
<dbReference type="PANTHER" id="PTHR45339:SF1">
    <property type="entry name" value="HYBRID SIGNAL TRANSDUCTION HISTIDINE KINASE J"/>
    <property type="match status" value="1"/>
</dbReference>
<dbReference type="InterPro" id="IPR036097">
    <property type="entry name" value="HisK_dim/P_sf"/>
</dbReference>
<feature type="domain" description="Response regulatory" evidence="11">
    <location>
        <begin position="814"/>
        <end position="927"/>
    </location>
</feature>